<protein>
    <submittedName>
        <fullName evidence="2">MarR family winged helix-turn-helix transcriptional regulator</fullName>
    </submittedName>
</protein>
<dbReference type="InterPro" id="IPR000835">
    <property type="entry name" value="HTH_MarR-typ"/>
</dbReference>
<dbReference type="RefSeq" id="WP_030257519.1">
    <property type="nucleotide sequence ID" value="NZ_JBHEZZ010000032.1"/>
</dbReference>
<dbReference type="Pfam" id="PF12802">
    <property type="entry name" value="MarR_2"/>
    <property type="match status" value="1"/>
</dbReference>
<reference evidence="2 3" key="1">
    <citation type="submission" date="2024-09" db="EMBL/GenBank/DDBJ databases">
        <authorList>
            <person name="Lee S.D."/>
        </authorList>
    </citation>
    <scope>NUCLEOTIDE SEQUENCE [LARGE SCALE GENOMIC DNA]</scope>
    <source>
        <strain evidence="2 3">N1-5</strain>
    </source>
</reference>
<dbReference type="Gene3D" id="1.10.10.10">
    <property type="entry name" value="Winged helix-like DNA-binding domain superfamily/Winged helix DNA-binding domain"/>
    <property type="match status" value="1"/>
</dbReference>
<comment type="caution">
    <text evidence="2">The sequence shown here is derived from an EMBL/GenBank/DDBJ whole genome shotgun (WGS) entry which is preliminary data.</text>
</comment>
<dbReference type="PRINTS" id="PR00598">
    <property type="entry name" value="HTHMARR"/>
</dbReference>
<dbReference type="InterPro" id="IPR039422">
    <property type="entry name" value="MarR/SlyA-like"/>
</dbReference>
<dbReference type="InterPro" id="IPR036390">
    <property type="entry name" value="WH_DNA-bd_sf"/>
</dbReference>
<dbReference type="PROSITE" id="PS50995">
    <property type="entry name" value="HTH_MARR_2"/>
    <property type="match status" value="1"/>
</dbReference>
<dbReference type="Proteomes" id="UP001592528">
    <property type="component" value="Unassembled WGS sequence"/>
</dbReference>
<evidence type="ECO:0000259" key="1">
    <source>
        <dbReference type="PROSITE" id="PS50995"/>
    </source>
</evidence>
<evidence type="ECO:0000313" key="2">
    <source>
        <dbReference type="EMBL" id="MFC1406660.1"/>
    </source>
</evidence>
<dbReference type="PANTHER" id="PTHR33164:SF99">
    <property type="entry name" value="MARR FAMILY REGULATORY PROTEIN"/>
    <property type="match status" value="1"/>
</dbReference>
<dbReference type="SMART" id="SM00347">
    <property type="entry name" value="HTH_MARR"/>
    <property type="match status" value="1"/>
</dbReference>
<accession>A0ABV6UYW9</accession>
<dbReference type="InterPro" id="IPR036388">
    <property type="entry name" value="WH-like_DNA-bd_sf"/>
</dbReference>
<feature type="domain" description="HTH marR-type" evidence="1">
    <location>
        <begin position="1"/>
        <end position="151"/>
    </location>
</feature>
<keyword evidence="3" id="KW-1185">Reference proteome</keyword>
<gene>
    <name evidence="2" type="ORF">ACEZDJ_35760</name>
</gene>
<sequence length="157" mass="17156">MAAESAVDDRELVTWWGLVVEAYARTTPLLQVGPVAGVDIPGPWFEVLLRLLRTPGRQLPMTQLAHDVALSSGGFTKLADRMVRAGLIERQVSVEDRRVVFAVLTEQGVAVGEEAQRLHVVALRQHFLAPLGVRRAGELASLMRVLRDASEAQRGAV</sequence>
<name>A0ABV6UYW9_9ACTN</name>
<dbReference type="SUPFAM" id="SSF46785">
    <property type="entry name" value="Winged helix' DNA-binding domain"/>
    <property type="match status" value="1"/>
</dbReference>
<dbReference type="EMBL" id="JBHEZZ010000032">
    <property type="protein sequence ID" value="MFC1406660.1"/>
    <property type="molecule type" value="Genomic_DNA"/>
</dbReference>
<dbReference type="PANTHER" id="PTHR33164">
    <property type="entry name" value="TRANSCRIPTIONAL REGULATOR, MARR FAMILY"/>
    <property type="match status" value="1"/>
</dbReference>
<organism evidence="2 3">
    <name type="scientific">Streptacidiphilus cavernicola</name>
    <dbReference type="NCBI Taxonomy" id="3342716"/>
    <lineage>
        <taxon>Bacteria</taxon>
        <taxon>Bacillati</taxon>
        <taxon>Actinomycetota</taxon>
        <taxon>Actinomycetes</taxon>
        <taxon>Kitasatosporales</taxon>
        <taxon>Streptomycetaceae</taxon>
        <taxon>Streptacidiphilus</taxon>
    </lineage>
</organism>
<proteinExistence type="predicted"/>
<evidence type="ECO:0000313" key="3">
    <source>
        <dbReference type="Proteomes" id="UP001592528"/>
    </source>
</evidence>